<keyword evidence="3" id="KW-0964">Secreted</keyword>
<evidence type="ECO:0000256" key="1">
    <source>
        <dbReference type="ARBA" id="ARBA00004613"/>
    </source>
</evidence>
<evidence type="ECO:0000256" key="3">
    <source>
        <dbReference type="ARBA" id="ARBA00022525"/>
    </source>
</evidence>
<dbReference type="GO" id="GO:0030116">
    <property type="term" value="F:glial cell-derived neurotrophic factor receptor binding"/>
    <property type="evidence" value="ECO:0007669"/>
    <property type="project" value="InterPro"/>
</dbReference>
<keyword evidence="4" id="KW-0732">Signal</keyword>
<evidence type="ECO:0000256" key="6">
    <source>
        <dbReference type="ARBA" id="ARBA00023157"/>
    </source>
</evidence>
<accession>A0A8C3ML70</accession>
<evidence type="ECO:0000256" key="4">
    <source>
        <dbReference type="ARBA" id="ARBA00022729"/>
    </source>
</evidence>
<evidence type="ECO:0000313" key="9">
    <source>
        <dbReference type="Proteomes" id="UP000694382"/>
    </source>
</evidence>
<keyword evidence="5" id="KW-0339">Growth factor</keyword>
<protein>
    <submittedName>
        <fullName evidence="8">Uncharacterized protein</fullName>
    </submittedName>
</protein>
<evidence type="ECO:0000256" key="5">
    <source>
        <dbReference type="ARBA" id="ARBA00023030"/>
    </source>
</evidence>
<dbReference type="Pfam" id="PF00019">
    <property type="entry name" value="TGF_beta"/>
    <property type="match status" value="1"/>
</dbReference>
<keyword evidence="9" id="KW-1185">Reference proteome</keyword>
<sequence>PRGGKGNLGTPPLKSLGGVSSSSPPAMPQPRPPRSFLLLLLLLLLLLGPAPCPAPPPPCALRSLRVGVADLGLGYAPSPEPLVFRYCGGRCPATPSLHALALGALGGAAEGAGRDLGRGLAPCCRPTRYEDAAFLDSALQWQRLPGLSAGACACLG</sequence>
<name>A0A8C3ML70_GEOPR</name>
<dbReference type="PANTHER" id="PTHR12173">
    <property type="entry name" value="GDNF SUBFAMILY OF TGF-BETA FAMILY"/>
    <property type="match status" value="1"/>
</dbReference>
<evidence type="ECO:0000256" key="2">
    <source>
        <dbReference type="ARBA" id="ARBA00009832"/>
    </source>
</evidence>
<dbReference type="Ensembl" id="ENSCPVT00000008266.2">
    <property type="protein sequence ID" value="ENSCPVP00000007966.2"/>
    <property type="gene ID" value="ENSCPVG00000005812.2"/>
</dbReference>
<dbReference type="Gene3D" id="2.10.90.10">
    <property type="entry name" value="Cystine-knot cytokines"/>
    <property type="match status" value="1"/>
</dbReference>
<comment type="similarity">
    <text evidence="2">Belongs to the TGF-beta family. GDNF subfamily.</text>
</comment>
<proteinExistence type="inferred from homology"/>
<evidence type="ECO:0000313" key="8">
    <source>
        <dbReference type="Ensembl" id="ENSCPVP00000007966.2"/>
    </source>
</evidence>
<dbReference type="SUPFAM" id="SSF57501">
    <property type="entry name" value="Cystine-knot cytokines"/>
    <property type="match status" value="1"/>
</dbReference>
<dbReference type="GO" id="GO:0008083">
    <property type="term" value="F:growth factor activity"/>
    <property type="evidence" value="ECO:0007669"/>
    <property type="project" value="UniProtKB-KW"/>
</dbReference>
<evidence type="ECO:0000256" key="7">
    <source>
        <dbReference type="SAM" id="MobiDB-lite"/>
    </source>
</evidence>
<dbReference type="GO" id="GO:0005576">
    <property type="term" value="C:extracellular region"/>
    <property type="evidence" value="ECO:0007669"/>
    <property type="project" value="UniProtKB-SubCell"/>
</dbReference>
<keyword evidence="6" id="KW-1015">Disulfide bond</keyword>
<feature type="region of interest" description="Disordered" evidence="7">
    <location>
        <begin position="1"/>
        <end position="30"/>
    </location>
</feature>
<dbReference type="Proteomes" id="UP000694382">
    <property type="component" value="Unassembled WGS sequence"/>
</dbReference>
<dbReference type="InterPro" id="IPR029034">
    <property type="entry name" value="Cystine-knot_cytokine"/>
</dbReference>
<dbReference type="GO" id="GO:0048731">
    <property type="term" value="P:system development"/>
    <property type="evidence" value="ECO:0007669"/>
    <property type="project" value="UniProtKB-ARBA"/>
</dbReference>
<dbReference type="SMART" id="SM00204">
    <property type="entry name" value="TGFB"/>
    <property type="match status" value="1"/>
</dbReference>
<dbReference type="AlphaFoldDB" id="A0A8C3ML70"/>
<dbReference type="GO" id="GO:0030971">
    <property type="term" value="F:receptor tyrosine kinase binding"/>
    <property type="evidence" value="ECO:0007669"/>
    <property type="project" value="InterPro"/>
</dbReference>
<comment type="subcellular location">
    <subcellularLocation>
        <location evidence="1">Secreted</location>
    </subcellularLocation>
</comment>
<reference evidence="8" key="2">
    <citation type="submission" date="2025-09" db="UniProtKB">
        <authorList>
            <consortium name="Ensembl"/>
        </authorList>
    </citation>
    <scope>IDENTIFICATION</scope>
</reference>
<dbReference type="PROSITE" id="PS51362">
    <property type="entry name" value="TGF_BETA_2"/>
    <property type="match status" value="1"/>
</dbReference>
<accession>A0A8U8BP01</accession>
<dbReference type="InterPro" id="IPR043401">
    <property type="entry name" value="GDNF_fam"/>
</dbReference>
<reference evidence="8" key="1">
    <citation type="submission" date="2025-08" db="UniProtKB">
        <authorList>
            <consortium name="Ensembl"/>
        </authorList>
    </citation>
    <scope>IDENTIFICATION</scope>
</reference>
<dbReference type="InterPro" id="IPR001839">
    <property type="entry name" value="TGF-b_C"/>
</dbReference>
<organism evidence="8 9">
    <name type="scientific">Geospiza parvula</name>
    <name type="common">Small tree-finch</name>
    <name type="synonym">Camarhynchus parvulus</name>
    <dbReference type="NCBI Taxonomy" id="87175"/>
    <lineage>
        <taxon>Eukaryota</taxon>
        <taxon>Metazoa</taxon>
        <taxon>Chordata</taxon>
        <taxon>Craniata</taxon>
        <taxon>Vertebrata</taxon>
        <taxon>Euteleostomi</taxon>
        <taxon>Archelosauria</taxon>
        <taxon>Archosauria</taxon>
        <taxon>Dinosauria</taxon>
        <taxon>Saurischia</taxon>
        <taxon>Theropoda</taxon>
        <taxon>Coelurosauria</taxon>
        <taxon>Aves</taxon>
        <taxon>Neognathae</taxon>
        <taxon>Neoaves</taxon>
        <taxon>Telluraves</taxon>
        <taxon>Australaves</taxon>
        <taxon>Passeriformes</taxon>
        <taxon>Thraupidae</taxon>
        <taxon>Camarhynchus</taxon>
    </lineage>
</organism>
<dbReference type="PANTHER" id="PTHR12173:SF8">
    <property type="entry name" value="PERSEPHIN"/>
    <property type="match status" value="1"/>
</dbReference>